<name>A0A1J4K4F2_9EUKA</name>
<dbReference type="PROSITE" id="PS51419">
    <property type="entry name" value="RAB"/>
    <property type="match status" value="1"/>
</dbReference>
<dbReference type="SMART" id="SM00175">
    <property type="entry name" value="RAB"/>
    <property type="match status" value="1"/>
</dbReference>
<dbReference type="VEuPathDB" id="TrichDB:TRFO_27770"/>
<keyword evidence="4" id="KW-1185">Reference proteome</keyword>
<dbReference type="CDD" id="cd00154">
    <property type="entry name" value="Rab"/>
    <property type="match status" value="1"/>
</dbReference>
<dbReference type="RefSeq" id="XP_068357772.1">
    <property type="nucleotide sequence ID" value="XM_068505757.1"/>
</dbReference>
<dbReference type="InterPro" id="IPR050227">
    <property type="entry name" value="Rab"/>
</dbReference>
<dbReference type="NCBIfam" id="TIGR00231">
    <property type="entry name" value="small_GTP"/>
    <property type="match status" value="1"/>
</dbReference>
<gene>
    <name evidence="3" type="ORF">TRFO_27770</name>
</gene>
<dbReference type="Gene3D" id="3.40.50.300">
    <property type="entry name" value="P-loop containing nucleotide triphosphate hydrolases"/>
    <property type="match status" value="1"/>
</dbReference>
<evidence type="ECO:0000256" key="2">
    <source>
        <dbReference type="ARBA" id="ARBA00023134"/>
    </source>
</evidence>
<dbReference type="InterPro" id="IPR027417">
    <property type="entry name" value="P-loop_NTPase"/>
</dbReference>
<dbReference type="InterPro" id="IPR005225">
    <property type="entry name" value="Small_GTP-bd"/>
</dbReference>
<evidence type="ECO:0000313" key="4">
    <source>
        <dbReference type="Proteomes" id="UP000179807"/>
    </source>
</evidence>
<dbReference type="SMART" id="SM00173">
    <property type="entry name" value="RAS"/>
    <property type="match status" value="1"/>
</dbReference>
<dbReference type="PRINTS" id="PR00449">
    <property type="entry name" value="RASTRNSFRMNG"/>
</dbReference>
<sequence>MERHKVIFVGDTGVGKTSIIRRKKEGLFDYKMLPTVGAAHELISEFVDDHEIELCLWDTAGQEQFKSLIPVYFRGAHVAVIVASYADPLSITNLKKWREKCDETQNPPTIIIVINKIDIQEGNFLSLDELRGQLQQEYPSFFFVSAKNGDGIDMLFFEIAKAALAYQDTFGLNEKDVKNIGGGAANCATSGKKSECC</sequence>
<dbReference type="SUPFAM" id="SSF52540">
    <property type="entry name" value="P-loop containing nucleoside triphosphate hydrolases"/>
    <property type="match status" value="1"/>
</dbReference>
<evidence type="ECO:0000256" key="1">
    <source>
        <dbReference type="ARBA" id="ARBA00022741"/>
    </source>
</evidence>
<proteinExistence type="predicted"/>
<dbReference type="GO" id="GO:0003924">
    <property type="term" value="F:GTPase activity"/>
    <property type="evidence" value="ECO:0007669"/>
    <property type="project" value="InterPro"/>
</dbReference>
<dbReference type="SMART" id="SM00176">
    <property type="entry name" value="RAN"/>
    <property type="match status" value="1"/>
</dbReference>
<dbReference type="FunFam" id="3.40.50.300:FF:000808">
    <property type="entry name" value="Small GTP-binding protein, putative"/>
    <property type="match status" value="1"/>
</dbReference>
<dbReference type="PANTHER" id="PTHR47977">
    <property type="entry name" value="RAS-RELATED PROTEIN RAB"/>
    <property type="match status" value="1"/>
</dbReference>
<evidence type="ECO:0000313" key="3">
    <source>
        <dbReference type="EMBL" id="OHT04636.1"/>
    </source>
</evidence>
<organism evidence="3 4">
    <name type="scientific">Tritrichomonas foetus</name>
    <dbReference type="NCBI Taxonomy" id="1144522"/>
    <lineage>
        <taxon>Eukaryota</taxon>
        <taxon>Metamonada</taxon>
        <taxon>Parabasalia</taxon>
        <taxon>Tritrichomonadida</taxon>
        <taxon>Tritrichomonadidae</taxon>
        <taxon>Tritrichomonas</taxon>
    </lineage>
</organism>
<reference evidence="3" key="1">
    <citation type="submission" date="2016-10" db="EMBL/GenBank/DDBJ databases">
        <authorList>
            <person name="Benchimol M."/>
            <person name="Almeida L.G."/>
            <person name="Vasconcelos A.T."/>
            <person name="Perreira-Neves A."/>
            <person name="Rosa I.A."/>
            <person name="Tasca T."/>
            <person name="Bogo M.R."/>
            <person name="de Souza W."/>
        </authorList>
    </citation>
    <scope>NUCLEOTIDE SEQUENCE [LARGE SCALE GENOMIC DNA]</scope>
    <source>
        <strain evidence="3">K</strain>
    </source>
</reference>
<dbReference type="SMART" id="SM00174">
    <property type="entry name" value="RHO"/>
    <property type="match status" value="1"/>
</dbReference>
<keyword evidence="1" id="KW-0547">Nucleotide-binding</keyword>
<dbReference type="GO" id="GO:0005525">
    <property type="term" value="F:GTP binding"/>
    <property type="evidence" value="ECO:0007669"/>
    <property type="project" value="UniProtKB-KW"/>
</dbReference>
<dbReference type="Pfam" id="PF00071">
    <property type="entry name" value="Ras"/>
    <property type="match status" value="1"/>
</dbReference>
<dbReference type="AlphaFoldDB" id="A0A1J4K4F2"/>
<protein>
    <submittedName>
        <fullName evidence="3">Ras-related protein RABH1b</fullName>
    </submittedName>
</protein>
<dbReference type="InterPro" id="IPR001806">
    <property type="entry name" value="Small_GTPase"/>
</dbReference>
<dbReference type="EMBL" id="MLAK01000785">
    <property type="protein sequence ID" value="OHT04636.1"/>
    <property type="molecule type" value="Genomic_DNA"/>
</dbReference>
<keyword evidence="2" id="KW-0342">GTP-binding</keyword>
<accession>A0A1J4K4F2</accession>
<dbReference type="Proteomes" id="UP000179807">
    <property type="component" value="Unassembled WGS sequence"/>
</dbReference>
<dbReference type="GeneID" id="94840461"/>
<comment type="caution">
    <text evidence="3">The sequence shown here is derived from an EMBL/GenBank/DDBJ whole genome shotgun (WGS) entry which is preliminary data.</text>
</comment>